<dbReference type="GeneID" id="7843361"/>
<feature type="domain" description="Fungal lipase-type" evidence="1">
    <location>
        <begin position="96"/>
        <end position="233"/>
    </location>
</feature>
<dbReference type="InParanoid" id="Q22E19"/>
<gene>
    <name evidence="2" type="ORF">TTHERM_00925390</name>
</gene>
<accession>Q22E19</accession>
<dbReference type="RefSeq" id="XP_001031156.2">
    <property type="nucleotide sequence ID" value="XM_001031156.2"/>
</dbReference>
<evidence type="ECO:0000313" key="2">
    <source>
        <dbReference type="EMBL" id="EAR83493.2"/>
    </source>
</evidence>
<evidence type="ECO:0000313" key="3">
    <source>
        <dbReference type="Proteomes" id="UP000009168"/>
    </source>
</evidence>
<dbReference type="Gene3D" id="3.40.50.1820">
    <property type="entry name" value="alpha/beta hydrolase"/>
    <property type="match status" value="1"/>
</dbReference>
<reference evidence="3" key="1">
    <citation type="journal article" date="2006" name="PLoS Biol.">
        <title>Macronuclear genome sequence of the ciliate Tetrahymena thermophila, a model eukaryote.</title>
        <authorList>
            <person name="Eisen J.A."/>
            <person name="Coyne R.S."/>
            <person name="Wu M."/>
            <person name="Wu D."/>
            <person name="Thiagarajan M."/>
            <person name="Wortman J.R."/>
            <person name="Badger J.H."/>
            <person name="Ren Q."/>
            <person name="Amedeo P."/>
            <person name="Jones K.M."/>
            <person name="Tallon L.J."/>
            <person name="Delcher A.L."/>
            <person name="Salzberg S.L."/>
            <person name="Silva J.C."/>
            <person name="Haas B.J."/>
            <person name="Majoros W.H."/>
            <person name="Farzad M."/>
            <person name="Carlton J.M."/>
            <person name="Smith R.K. Jr."/>
            <person name="Garg J."/>
            <person name="Pearlman R.E."/>
            <person name="Karrer K.M."/>
            <person name="Sun L."/>
            <person name="Manning G."/>
            <person name="Elde N.C."/>
            <person name="Turkewitz A.P."/>
            <person name="Asai D.J."/>
            <person name="Wilkes D.E."/>
            <person name="Wang Y."/>
            <person name="Cai H."/>
            <person name="Collins K."/>
            <person name="Stewart B.A."/>
            <person name="Lee S.R."/>
            <person name="Wilamowska K."/>
            <person name="Weinberg Z."/>
            <person name="Ruzzo W.L."/>
            <person name="Wloga D."/>
            <person name="Gaertig J."/>
            <person name="Frankel J."/>
            <person name="Tsao C.-C."/>
            <person name="Gorovsky M.A."/>
            <person name="Keeling P.J."/>
            <person name="Waller R.F."/>
            <person name="Patron N.J."/>
            <person name="Cherry J.M."/>
            <person name="Stover N.A."/>
            <person name="Krieger C.J."/>
            <person name="del Toro C."/>
            <person name="Ryder H.F."/>
            <person name="Williamson S.C."/>
            <person name="Barbeau R.A."/>
            <person name="Hamilton E.P."/>
            <person name="Orias E."/>
        </authorList>
    </citation>
    <scope>NUCLEOTIDE SEQUENCE [LARGE SCALE GENOMIC DNA]</scope>
    <source>
        <strain evidence="3">SB210</strain>
    </source>
</reference>
<keyword evidence="3" id="KW-1185">Reference proteome</keyword>
<protein>
    <submittedName>
        <fullName evidence="2">Lipase family protein</fullName>
    </submittedName>
</protein>
<organism evidence="2 3">
    <name type="scientific">Tetrahymena thermophila (strain SB210)</name>
    <dbReference type="NCBI Taxonomy" id="312017"/>
    <lineage>
        <taxon>Eukaryota</taxon>
        <taxon>Sar</taxon>
        <taxon>Alveolata</taxon>
        <taxon>Ciliophora</taxon>
        <taxon>Intramacronucleata</taxon>
        <taxon>Oligohymenophorea</taxon>
        <taxon>Hymenostomatida</taxon>
        <taxon>Tetrahymenina</taxon>
        <taxon>Tetrahymenidae</taxon>
        <taxon>Tetrahymena</taxon>
    </lineage>
</organism>
<dbReference type="OrthoDB" id="424277at2759"/>
<dbReference type="eggNOG" id="KOG4569">
    <property type="taxonomic scope" value="Eukaryota"/>
</dbReference>
<dbReference type="SUPFAM" id="SSF53474">
    <property type="entry name" value="alpha/beta-Hydrolases"/>
    <property type="match status" value="1"/>
</dbReference>
<dbReference type="PANTHER" id="PTHR45908">
    <property type="entry name" value="PROTEIN CBG11750-RELATED"/>
    <property type="match status" value="1"/>
</dbReference>
<dbReference type="Pfam" id="PF01764">
    <property type="entry name" value="Lipase_3"/>
    <property type="match status" value="1"/>
</dbReference>
<dbReference type="KEGG" id="tet:TTHERM_00925390"/>
<name>Q22E19_TETTS</name>
<sequence length="296" mass="34339">MKGKMLTKQTNQKIFSILTASLVILYTNAFQYNVDLSKRLASYSLVSYCSHNRLQDWSCGEACQRVEPLKDLIIYTNQNDSSYMMGYDQQENAISIIVKGTNPWCIDDWESDLTTEKIDYPKCESCQVHKVFYQTLLDMQEQLKKDFLKIRSQHPQSKIYATGQSLGGALATLIVPEIYLLNGKKPIDAFYTFGSPRVGNLQFSFWYTSKSYFSKISARVTSNKDIVAQLPPRSFPFLYMHIGHEVFYKNFSNLHEFIMCEIPEDQECSNQYTLDFSMKDHGSYFGWNWAFDIFTC</sequence>
<dbReference type="Proteomes" id="UP000009168">
    <property type="component" value="Unassembled WGS sequence"/>
</dbReference>
<dbReference type="InterPro" id="IPR002921">
    <property type="entry name" value="Fungal_lipase-type"/>
</dbReference>
<dbReference type="ESTHER" id="tetts-q22e19">
    <property type="family name" value="Lipase_3"/>
</dbReference>
<dbReference type="EMBL" id="GG662513">
    <property type="protein sequence ID" value="EAR83493.2"/>
    <property type="molecule type" value="Genomic_DNA"/>
</dbReference>
<dbReference type="CDD" id="cd00519">
    <property type="entry name" value="Lipase_3"/>
    <property type="match status" value="1"/>
</dbReference>
<dbReference type="PANTHER" id="PTHR45908:SF15">
    <property type="entry name" value="FUNGAL LIPASE-LIKE DOMAIN-CONTAINING PROTEIN"/>
    <property type="match status" value="1"/>
</dbReference>
<evidence type="ECO:0000259" key="1">
    <source>
        <dbReference type="Pfam" id="PF01764"/>
    </source>
</evidence>
<dbReference type="HOGENOM" id="CLU_032957_5_0_1"/>
<dbReference type="AlphaFoldDB" id="Q22E19"/>
<dbReference type="InterPro" id="IPR029058">
    <property type="entry name" value="AB_hydrolase_fold"/>
</dbReference>
<dbReference type="GO" id="GO:0006629">
    <property type="term" value="P:lipid metabolic process"/>
    <property type="evidence" value="ECO:0007669"/>
    <property type="project" value="InterPro"/>
</dbReference>
<proteinExistence type="predicted"/>